<feature type="domain" description="TRASH" evidence="1">
    <location>
        <begin position="15"/>
        <end position="53"/>
    </location>
</feature>
<dbReference type="GO" id="GO:0016491">
    <property type="term" value="F:oxidoreductase activity"/>
    <property type="evidence" value="ECO:0007669"/>
    <property type="project" value="InterPro"/>
</dbReference>
<organism evidence="2">
    <name type="scientific">hydrothermal vent metagenome</name>
    <dbReference type="NCBI Taxonomy" id="652676"/>
    <lineage>
        <taxon>unclassified sequences</taxon>
        <taxon>metagenomes</taxon>
        <taxon>ecological metagenomes</taxon>
    </lineage>
</organism>
<reference evidence="2" key="1">
    <citation type="submission" date="2018-06" db="EMBL/GenBank/DDBJ databases">
        <authorList>
            <person name="Zhirakovskaya E."/>
        </authorList>
    </citation>
    <scope>NUCLEOTIDE SEQUENCE</scope>
</reference>
<dbReference type="EMBL" id="UOEJ01000232">
    <property type="protein sequence ID" value="VAW06222.1"/>
    <property type="molecule type" value="Genomic_DNA"/>
</dbReference>
<evidence type="ECO:0000259" key="1">
    <source>
        <dbReference type="SMART" id="SM00746"/>
    </source>
</evidence>
<gene>
    <name evidence="2" type="ORF">MNBD_ALPHA01-1142</name>
</gene>
<dbReference type="InterPro" id="IPR012348">
    <property type="entry name" value="RNR-like"/>
</dbReference>
<protein>
    <recommendedName>
        <fullName evidence="1">TRASH domain-containing protein</fullName>
    </recommendedName>
</protein>
<proteinExistence type="predicted"/>
<name>A0A3B0SV87_9ZZZZ</name>
<dbReference type="AlphaFoldDB" id="A0A3B0SV87"/>
<dbReference type="Pfam" id="PF04945">
    <property type="entry name" value="YHS"/>
    <property type="match status" value="1"/>
</dbReference>
<dbReference type="SMART" id="SM00746">
    <property type="entry name" value="TRASH"/>
    <property type="match status" value="1"/>
</dbReference>
<dbReference type="InterPro" id="IPR009078">
    <property type="entry name" value="Ferritin-like_SF"/>
</dbReference>
<dbReference type="InterPro" id="IPR007029">
    <property type="entry name" value="YHS_dom"/>
</dbReference>
<dbReference type="SUPFAM" id="SSF47240">
    <property type="entry name" value="Ferritin-like"/>
    <property type="match status" value="1"/>
</dbReference>
<evidence type="ECO:0000313" key="2">
    <source>
        <dbReference type="EMBL" id="VAW06222.1"/>
    </source>
</evidence>
<accession>A0A3B0SV87</accession>
<sequence length="64" mass="7522">MKYRKNTNSDFAHTDPVCGMEVSYNTAPAVVTYENKIYYFCADICRQAFEDNPELYVHKFRKTS</sequence>
<dbReference type="Gene3D" id="1.10.620.20">
    <property type="entry name" value="Ribonucleotide Reductase, subunit A"/>
    <property type="match status" value="1"/>
</dbReference>
<dbReference type="InterPro" id="IPR011017">
    <property type="entry name" value="TRASH_dom"/>
</dbReference>